<dbReference type="CDD" id="cd00207">
    <property type="entry name" value="fer2"/>
    <property type="match status" value="1"/>
</dbReference>
<evidence type="ECO:0000256" key="1">
    <source>
        <dbReference type="ARBA" id="ARBA00007874"/>
    </source>
</evidence>
<evidence type="ECO:0000256" key="4">
    <source>
        <dbReference type="ARBA" id="ARBA00022723"/>
    </source>
</evidence>
<keyword evidence="5" id="KW-0249">Electron transport</keyword>
<evidence type="ECO:0000256" key="6">
    <source>
        <dbReference type="ARBA" id="ARBA00023004"/>
    </source>
</evidence>
<evidence type="ECO:0000256" key="5">
    <source>
        <dbReference type="ARBA" id="ARBA00022982"/>
    </source>
</evidence>
<dbReference type="InterPro" id="IPR001041">
    <property type="entry name" value="2Fe-2S_ferredoxin-type"/>
</dbReference>
<keyword evidence="3" id="KW-0001">2Fe-2S</keyword>
<comment type="similarity">
    <text evidence="1">Belongs to the 2Fe2S plant-type ferredoxin family.</text>
</comment>
<evidence type="ECO:0000313" key="10">
    <source>
        <dbReference type="EMBL" id="CAG9178834.1"/>
    </source>
</evidence>
<evidence type="ECO:0000313" key="11">
    <source>
        <dbReference type="Proteomes" id="UP000701702"/>
    </source>
</evidence>
<evidence type="ECO:0000259" key="9">
    <source>
        <dbReference type="PROSITE" id="PS51085"/>
    </source>
</evidence>
<dbReference type="PROSITE" id="PS51085">
    <property type="entry name" value="2FE2S_FER_2"/>
    <property type="match status" value="1"/>
</dbReference>
<dbReference type="RefSeq" id="WP_224004904.1">
    <property type="nucleotide sequence ID" value="NZ_CAJZAF010000023.1"/>
</dbReference>
<comment type="cofactor">
    <cofactor evidence="8">
        <name>[2Fe-2S] cluster</name>
        <dbReference type="ChEBI" id="CHEBI:190135"/>
    </cofactor>
</comment>
<evidence type="ECO:0000256" key="7">
    <source>
        <dbReference type="ARBA" id="ARBA00023014"/>
    </source>
</evidence>
<protein>
    <submittedName>
        <fullName evidence="10">Ferredoxin-1</fullName>
    </submittedName>
</protein>
<proteinExistence type="inferred from homology"/>
<keyword evidence="2" id="KW-0813">Transport</keyword>
<evidence type="ECO:0000256" key="8">
    <source>
        <dbReference type="ARBA" id="ARBA00034078"/>
    </source>
</evidence>
<evidence type="ECO:0000256" key="3">
    <source>
        <dbReference type="ARBA" id="ARBA00022714"/>
    </source>
</evidence>
<keyword evidence="11" id="KW-1185">Reference proteome</keyword>
<dbReference type="EMBL" id="CAJZAF010000023">
    <property type="protein sequence ID" value="CAG9178834.1"/>
    <property type="molecule type" value="Genomic_DNA"/>
</dbReference>
<dbReference type="InterPro" id="IPR036010">
    <property type="entry name" value="2Fe-2S_ferredoxin-like_sf"/>
</dbReference>
<comment type="caution">
    <text evidence="10">The sequence shown here is derived from an EMBL/GenBank/DDBJ whole genome shotgun (WGS) entry which is preliminary data.</text>
</comment>
<accession>A0ABM8XFM0</accession>
<dbReference type="PANTHER" id="PTHR43112">
    <property type="entry name" value="FERREDOXIN"/>
    <property type="match status" value="1"/>
</dbReference>
<gene>
    <name evidence="10" type="ORF">LMG23994_04016</name>
</gene>
<name>A0ABM8XFM0_9BURK</name>
<dbReference type="Proteomes" id="UP000701702">
    <property type="component" value="Unassembled WGS sequence"/>
</dbReference>
<dbReference type="Pfam" id="PF00111">
    <property type="entry name" value="Fer2"/>
    <property type="match status" value="1"/>
</dbReference>
<keyword evidence="7" id="KW-0411">Iron-sulfur</keyword>
<dbReference type="PANTHER" id="PTHR43112:SF3">
    <property type="entry name" value="FERREDOXIN-2, CHLOROPLASTIC"/>
    <property type="match status" value="1"/>
</dbReference>
<sequence length="108" mass="11571">MTHPHTETGDVPVDELAEFTVRVLPGDVTFAAPAGLSLLEAALLEGVALPNSCRNGTCRACASRLRKGAIRYRIDWPGLSPDEKEDGWILPCVACPVSDVVMEPGKLE</sequence>
<feature type="domain" description="2Fe-2S ferredoxin-type" evidence="9">
    <location>
        <begin position="19"/>
        <end position="108"/>
    </location>
</feature>
<reference evidence="10 11" key="1">
    <citation type="submission" date="2021-08" db="EMBL/GenBank/DDBJ databases">
        <authorList>
            <person name="Peeters C."/>
        </authorList>
    </citation>
    <scope>NUCLEOTIDE SEQUENCE [LARGE SCALE GENOMIC DNA]</scope>
    <source>
        <strain evidence="10 11">LMG 23994</strain>
    </source>
</reference>
<dbReference type="Gene3D" id="3.10.20.30">
    <property type="match status" value="1"/>
</dbReference>
<evidence type="ECO:0000256" key="2">
    <source>
        <dbReference type="ARBA" id="ARBA00022448"/>
    </source>
</evidence>
<dbReference type="SUPFAM" id="SSF54292">
    <property type="entry name" value="2Fe-2S ferredoxin-like"/>
    <property type="match status" value="1"/>
</dbReference>
<organism evidence="10 11">
    <name type="scientific">Cupriavidus pinatubonensis</name>
    <dbReference type="NCBI Taxonomy" id="248026"/>
    <lineage>
        <taxon>Bacteria</taxon>
        <taxon>Pseudomonadati</taxon>
        <taxon>Pseudomonadota</taxon>
        <taxon>Betaproteobacteria</taxon>
        <taxon>Burkholderiales</taxon>
        <taxon>Burkholderiaceae</taxon>
        <taxon>Cupriavidus</taxon>
    </lineage>
</organism>
<keyword evidence="6" id="KW-0408">Iron</keyword>
<dbReference type="InterPro" id="IPR012675">
    <property type="entry name" value="Beta-grasp_dom_sf"/>
</dbReference>
<keyword evidence="4" id="KW-0479">Metal-binding</keyword>